<dbReference type="Proteomes" id="UP001066276">
    <property type="component" value="Chromosome 4_1"/>
</dbReference>
<organism evidence="1 2">
    <name type="scientific">Pleurodeles waltl</name>
    <name type="common">Iberian ribbed newt</name>
    <dbReference type="NCBI Taxonomy" id="8319"/>
    <lineage>
        <taxon>Eukaryota</taxon>
        <taxon>Metazoa</taxon>
        <taxon>Chordata</taxon>
        <taxon>Craniata</taxon>
        <taxon>Vertebrata</taxon>
        <taxon>Euteleostomi</taxon>
        <taxon>Amphibia</taxon>
        <taxon>Batrachia</taxon>
        <taxon>Caudata</taxon>
        <taxon>Salamandroidea</taxon>
        <taxon>Salamandridae</taxon>
        <taxon>Pleurodelinae</taxon>
        <taxon>Pleurodeles</taxon>
    </lineage>
</organism>
<gene>
    <name evidence="1" type="ORF">NDU88_005508</name>
</gene>
<keyword evidence="2" id="KW-1185">Reference proteome</keyword>
<reference evidence="1" key="1">
    <citation type="journal article" date="2022" name="bioRxiv">
        <title>Sequencing and chromosome-scale assembly of the giantPleurodeles waltlgenome.</title>
        <authorList>
            <person name="Brown T."/>
            <person name="Elewa A."/>
            <person name="Iarovenko S."/>
            <person name="Subramanian E."/>
            <person name="Araus A.J."/>
            <person name="Petzold A."/>
            <person name="Susuki M."/>
            <person name="Suzuki K.-i.T."/>
            <person name="Hayashi T."/>
            <person name="Toyoda A."/>
            <person name="Oliveira C."/>
            <person name="Osipova E."/>
            <person name="Leigh N.D."/>
            <person name="Simon A."/>
            <person name="Yun M.H."/>
        </authorList>
    </citation>
    <scope>NUCLEOTIDE SEQUENCE</scope>
    <source>
        <strain evidence="1">20211129_DDA</strain>
        <tissue evidence="1">Liver</tissue>
    </source>
</reference>
<proteinExistence type="predicted"/>
<sequence length="153" mass="16714">MEGYNSSNQRRPSVLAKQDQATGTVLGCLKEAKVPADPSLEAKLKEDWSVSGEVGTSWQALLSSMDAMSAAIHYQADKRETQVDLLNILAVHIGSIDKKLQGLYDLIRRAQTHSYTQQVLCQCASTGNNSPKTIEILNDILTEVRAQISGRAL</sequence>
<evidence type="ECO:0000313" key="1">
    <source>
        <dbReference type="EMBL" id="KAJ1173682.1"/>
    </source>
</evidence>
<accession>A0AAV7TB05</accession>
<dbReference type="EMBL" id="JANPWB010000007">
    <property type="protein sequence ID" value="KAJ1173682.1"/>
    <property type="molecule type" value="Genomic_DNA"/>
</dbReference>
<protein>
    <submittedName>
        <fullName evidence="1">Uncharacterized protein</fullName>
    </submittedName>
</protein>
<evidence type="ECO:0000313" key="2">
    <source>
        <dbReference type="Proteomes" id="UP001066276"/>
    </source>
</evidence>
<comment type="caution">
    <text evidence="1">The sequence shown here is derived from an EMBL/GenBank/DDBJ whole genome shotgun (WGS) entry which is preliminary data.</text>
</comment>
<name>A0AAV7TB05_PLEWA</name>
<dbReference type="AlphaFoldDB" id="A0AAV7TB05"/>